<dbReference type="EMBL" id="JALLPJ020001033">
    <property type="protein sequence ID" value="KAL3777634.1"/>
    <property type="molecule type" value="Genomic_DNA"/>
</dbReference>
<accession>A0ABD3NPB1</accession>
<dbReference type="AlphaFoldDB" id="A0ABD3NPB1"/>
<sequence length="29" mass="3287">MGLEVRHLLSFLLMVERVLLLTESGLFIG</sequence>
<comment type="caution">
    <text evidence="1">The sequence shown here is derived from an EMBL/GenBank/DDBJ whole genome shotgun (WGS) entry which is preliminary data.</text>
</comment>
<evidence type="ECO:0000313" key="1">
    <source>
        <dbReference type="EMBL" id="KAL3777634.1"/>
    </source>
</evidence>
<protein>
    <recommendedName>
        <fullName evidence="3">NADH dehydrogenase subunit 4L</fullName>
    </recommendedName>
</protein>
<organism evidence="1 2">
    <name type="scientific">Cyclotella atomus</name>
    <dbReference type="NCBI Taxonomy" id="382360"/>
    <lineage>
        <taxon>Eukaryota</taxon>
        <taxon>Sar</taxon>
        <taxon>Stramenopiles</taxon>
        <taxon>Ochrophyta</taxon>
        <taxon>Bacillariophyta</taxon>
        <taxon>Coscinodiscophyceae</taxon>
        <taxon>Thalassiosirophycidae</taxon>
        <taxon>Stephanodiscales</taxon>
        <taxon>Stephanodiscaceae</taxon>
        <taxon>Cyclotella</taxon>
    </lineage>
</organism>
<keyword evidence="2" id="KW-1185">Reference proteome</keyword>
<evidence type="ECO:0000313" key="2">
    <source>
        <dbReference type="Proteomes" id="UP001530400"/>
    </source>
</evidence>
<evidence type="ECO:0008006" key="3">
    <source>
        <dbReference type="Google" id="ProtNLM"/>
    </source>
</evidence>
<dbReference type="Proteomes" id="UP001530400">
    <property type="component" value="Unassembled WGS sequence"/>
</dbReference>
<proteinExistence type="predicted"/>
<reference evidence="1 2" key="1">
    <citation type="submission" date="2024-10" db="EMBL/GenBank/DDBJ databases">
        <title>Updated reference genomes for cyclostephanoid diatoms.</title>
        <authorList>
            <person name="Roberts W.R."/>
            <person name="Alverson A.J."/>
        </authorList>
    </citation>
    <scope>NUCLEOTIDE SEQUENCE [LARGE SCALE GENOMIC DNA]</scope>
    <source>
        <strain evidence="1 2">AJA010-31</strain>
    </source>
</reference>
<gene>
    <name evidence="1" type="ORF">ACHAWO_012523</name>
</gene>
<name>A0ABD3NPB1_9STRA</name>